<dbReference type="SUPFAM" id="SSF116726">
    <property type="entry name" value="TrkA C-terminal domain-like"/>
    <property type="match status" value="1"/>
</dbReference>
<accession>A0A3D9UPK5</accession>
<dbReference type="EMBL" id="QTUA01000001">
    <property type="protein sequence ID" value="REF31378.1"/>
    <property type="molecule type" value="Genomic_DNA"/>
</dbReference>
<evidence type="ECO:0000259" key="1">
    <source>
        <dbReference type="PROSITE" id="PS51201"/>
    </source>
</evidence>
<dbReference type="InterPro" id="IPR003148">
    <property type="entry name" value="RCK_N"/>
</dbReference>
<evidence type="ECO:0000259" key="2">
    <source>
        <dbReference type="PROSITE" id="PS51202"/>
    </source>
</evidence>
<dbReference type="Gene3D" id="3.40.50.720">
    <property type="entry name" value="NAD(P)-binding Rossmann-like Domain"/>
    <property type="match status" value="1"/>
</dbReference>
<dbReference type="GO" id="GO:0006813">
    <property type="term" value="P:potassium ion transport"/>
    <property type="evidence" value="ECO:0007669"/>
    <property type="project" value="InterPro"/>
</dbReference>
<dbReference type="PROSITE" id="PS51201">
    <property type="entry name" value="RCK_N"/>
    <property type="match status" value="1"/>
</dbReference>
<comment type="caution">
    <text evidence="3">The sequence shown here is derived from an EMBL/GenBank/DDBJ whole genome shotgun (WGS) entry which is preliminary data.</text>
</comment>
<dbReference type="Gene3D" id="3.30.70.1450">
    <property type="entry name" value="Regulator of K+ conductance, C-terminal domain"/>
    <property type="match status" value="1"/>
</dbReference>
<dbReference type="InterPro" id="IPR050721">
    <property type="entry name" value="Trk_Ktr_HKT_K-transport"/>
</dbReference>
<feature type="domain" description="RCK C-terminal" evidence="2">
    <location>
        <begin position="130"/>
        <end position="212"/>
    </location>
</feature>
<name>A0A3D9UPK5_9MICO</name>
<evidence type="ECO:0000313" key="4">
    <source>
        <dbReference type="Proteomes" id="UP000256253"/>
    </source>
</evidence>
<reference evidence="3 4" key="1">
    <citation type="submission" date="2018-08" db="EMBL/GenBank/DDBJ databases">
        <title>Sequencing the genomes of 1000 actinobacteria strains.</title>
        <authorList>
            <person name="Klenk H.-P."/>
        </authorList>
    </citation>
    <scope>NUCLEOTIDE SEQUENCE [LARGE SCALE GENOMIC DNA]</scope>
    <source>
        <strain evidence="3 4">DSM 22967</strain>
    </source>
</reference>
<feature type="domain" description="RCK N-terminal" evidence="1">
    <location>
        <begin position="1"/>
        <end position="115"/>
    </location>
</feature>
<evidence type="ECO:0000313" key="3">
    <source>
        <dbReference type="EMBL" id="REF31378.1"/>
    </source>
</evidence>
<dbReference type="InterPro" id="IPR036721">
    <property type="entry name" value="RCK_C_sf"/>
</dbReference>
<dbReference type="InterPro" id="IPR006037">
    <property type="entry name" value="RCK_C"/>
</dbReference>
<dbReference type="Pfam" id="PF02254">
    <property type="entry name" value="TrkA_N"/>
    <property type="match status" value="1"/>
</dbReference>
<dbReference type="AlphaFoldDB" id="A0A3D9UPK5"/>
<dbReference type="PANTHER" id="PTHR43833">
    <property type="entry name" value="POTASSIUM CHANNEL PROTEIN 2-RELATED-RELATED"/>
    <property type="match status" value="1"/>
</dbReference>
<dbReference type="PANTHER" id="PTHR43833:SF8">
    <property type="entry name" value="TRK SYSTEM POTASSIUM UPTAKE PROTEIN TRKA"/>
    <property type="match status" value="1"/>
</dbReference>
<dbReference type="Pfam" id="PF02080">
    <property type="entry name" value="TrkA_C"/>
    <property type="match status" value="1"/>
</dbReference>
<gene>
    <name evidence="3" type="ORF">DFJ65_2445</name>
</gene>
<dbReference type="SUPFAM" id="SSF51735">
    <property type="entry name" value="NAD(P)-binding Rossmann-fold domains"/>
    <property type="match status" value="1"/>
</dbReference>
<organism evidence="3 4">
    <name type="scientific">Calidifontibacter indicus</name>
    <dbReference type="NCBI Taxonomy" id="419650"/>
    <lineage>
        <taxon>Bacteria</taxon>
        <taxon>Bacillati</taxon>
        <taxon>Actinomycetota</taxon>
        <taxon>Actinomycetes</taxon>
        <taxon>Micrococcales</taxon>
        <taxon>Dermacoccaceae</taxon>
        <taxon>Calidifontibacter</taxon>
    </lineage>
</organism>
<dbReference type="InterPro" id="IPR036291">
    <property type="entry name" value="NAD(P)-bd_dom_sf"/>
</dbReference>
<sequence length="218" mass="23229">MIMGCGRVGSTLALALEGQGHSVAVIDQDEAAFRRLGATFEGRRVTGVGFDRDTLRAAEIEKAYAFAAVSSGDNSNILSARVARETFDVEHVVARIYDPGRAEIYQRLGIPTVATVKWTADQVLRRLVPIGAVPMHTDSSGAITLAEIPVDTSWVGTPLIKLEAATGARVAYLTRLGEGVLPAKGTVLQDGDLLQMLVQTDRLAALEQLLAGSRPADF</sequence>
<keyword evidence="4" id="KW-1185">Reference proteome</keyword>
<dbReference type="GO" id="GO:0008324">
    <property type="term" value="F:monoatomic cation transmembrane transporter activity"/>
    <property type="evidence" value="ECO:0007669"/>
    <property type="project" value="InterPro"/>
</dbReference>
<dbReference type="Proteomes" id="UP000256253">
    <property type="component" value="Unassembled WGS sequence"/>
</dbReference>
<dbReference type="PROSITE" id="PS51202">
    <property type="entry name" value="RCK_C"/>
    <property type="match status" value="1"/>
</dbReference>
<protein>
    <submittedName>
        <fullName evidence="3">Trk system potassium uptake protein TrkA</fullName>
    </submittedName>
</protein>
<proteinExistence type="predicted"/>